<feature type="modified residue" description="4-aspartylphosphate" evidence="7">
    <location>
        <position position="777"/>
    </location>
</feature>
<evidence type="ECO:0000256" key="1">
    <source>
        <dbReference type="ARBA" id="ARBA00000085"/>
    </source>
</evidence>
<feature type="domain" description="HAMP" evidence="11">
    <location>
        <begin position="321"/>
        <end position="375"/>
    </location>
</feature>
<accession>A0A2R8A6V4</accession>
<feature type="domain" description="PAS" evidence="10">
    <location>
        <begin position="383"/>
        <end position="419"/>
    </location>
</feature>
<evidence type="ECO:0000259" key="9">
    <source>
        <dbReference type="PROSITE" id="PS50110"/>
    </source>
</evidence>
<dbReference type="Pfam" id="PF02518">
    <property type="entry name" value="HATPase_c"/>
    <property type="match status" value="1"/>
</dbReference>
<dbReference type="CDD" id="cd00156">
    <property type="entry name" value="REC"/>
    <property type="match status" value="1"/>
</dbReference>
<dbReference type="PROSITE" id="PS50110">
    <property type="entry name" value="RESPONSE_REGULATORY"/>
    <property type="match status" value="1"/>
</dbReference>
<name>A0A2R8A6V4_9RHOB</name>
<comment type="catalytic activity">
    <reaction evidence="1">
        <text>ATP + protein L-histidine = ADP + protein N-phospho-L-histidine.</text>
        <dbReference type="EC" id="2.7.13.3"/>
    </reaction>
</comment>
<keyword evidence="13" id="KW-1185">Reference proteome</keyword>
<evidence type="ECO:0000313" key="13">
    <source>
        <dbReference type="Proteomes" id="UP000244932"/>
    </source>
</evidence>
<dbReference type="Gene3D" id="6.10.340.10">
    <property type="match status" value="1"/>
</dbReference>
<dbReference type="PROSITE" id="PS50112">
    <property type="entry name" value="PAS"/>
    <property type="match status" value="1"/>
</dbReference>
<dbReference type="SMART" id="SM00387">
    <property type="entry name" value="HATPase_c"/>
    <property type="match status" value="1"/>
</dbReference>
<dbReference type="Gene3D" id="3.40.50.2300">
    <property type="match status" value="1"/>
</dbReference>
<dbReference type="PROSITE" id="PS50109">
    <property type="entry name" value="HIS_KIN"/>
    <property type="match status" value="1"/>
</dbReference>
<dbReference type="GO" id="GO:0016020">
    <property type="term" value="C:membrane"/>
    <property type="evidence" value="ECO:0007669"/>
    <property type="project" value="UniProtKB-SubCell"/>
</dbReference>
<feature type="domain" description="Histidine kinase" evidence="8">
    <location>
        <begin position="506"/>
        <end position="713"/>
    </location>
</feature>
<evidence type="ECO:0000313" key="12">
    <source>
        <dbReference type="EMBL" id="SPF27902.1"/>
    </source>
</evidence>
<evidence type="ECO:0000256" key="5">
    <source>
        <dbReference type="ARBA" id="ARBA00022679"/>
    </source>
</evidence>
<evidence type="ECO:0000259" key="8">
    <source>
        <dbReference type="PROSITE" id="PS50109"/>
    </source>
</evidence>
<dbReference type="InterPro" id="IPR005467">
    <property type="entry name" value="His_kinase_dom"/>
</dbReference>
<dbReference type="SUPFAM" id="SSF55874">
    <property type="entry name" value="ATPase domain of HSP90 chaperone/DNA topoisomerase II/histidine kinase"/>
    <property type="match status" value="1"/>
</dbReference>
<evidence type="ECO:0000259" key="10">
    <source>
        <dbReference type="PROSITE" id="PS50112"/>
    </source>
</evidence>
<evidence type="ECO:0000256" key="6">
    <source>
        <dbReference type="ARBA" id="ARBA00022777"/>
    </source>
</evidence>
<organism evidence="12 13">
    <name type="scientific">Pontivivens insulae</name>
    <dbReference type="NCBI Taxonomy" id="1639689"/>
    <lineage>
        <taxon>Bacteria</taxon>
        <taxon>Pseudomonadati</taxon>
        <taxon>Pseudomonadota</taxon>
        <taxon>Alphaproteobacteria</taxon>
        <taxon>Rhodobacterales</taxon>
        <taxon>Paracoccaceae</taxon>
        <taxon>Pontivivens</taxon>
    </lineage>
</organism>
<gene>
    <name evidence="12" type="ORF">POI8812_00197</name>
</gene>
<dbReference type="InterPro" id="IPR003594">
    <property type="entry name" value="HATPase_dom"/>
</dbReference>
<protein>
    <recommendedName>
        <fullName evidence="3">histidine kinase</fullName>
        <ecNumber evidence="3">2.7.13.3</ecNumber>
    </recommendedName>
</protein>
<keyword evidence="4 7" id="KW-0597">Phosphoprotein</keyword>
<dbReference type="InterPro" id="IPR011006">
    <property type="entry name" value="CheY-like_superfamily"/>
</dbReference>
<feature type="domain" description="Response regulatory" evidence="9">
    <location>
        <begin position="727"/>
        <end position="843"/>
    </location>
</feature>
<evidence type="ECO:0000256" key="4">
    <source>
        <dbReference type="ARBA" id="ARBA00022553"/>
    </source>
</evidence>
<evidence type="ECO:0000259" key="11">
    <source>
        <dbReference type="PROSITE" id="PS50885"/>
    </source>
</evidence>
<dbReference type="OrthoDB" id="9796100at2"/>
<dbReference type="InterPro" id="IPR001789">
    <property type="entry name" value="Sig_transdc_resp-reg_receiver"/>
</dbReference>
<dbReference type="PRINTS" id="PR00344">
    <property type="entry name" value="BCTRLSENSOR"/>
</dbReference>
<evidence type="ECO:0000256" key="3">
    <source>
        <dbReference type="ARBA" id="ARBA00012438"/>
    </source>
</evidence>
<dbReference type="AlphaFoldDB" id="A0A2R8A6V4"/>
<dbReference type="PANTHER" id="PTHR43065">
    <property type="entry name" value="SENSOR HISTIDINE KINASE"/>
    <property type="match status" value="1"/>
</dbReference>
<dbReference type="GO" id="GO:0000160">
    <property type="term" value="P:phosphorelay signal transduction system"/>
    <property type="evidence" value="ECO:0007669"/>
    <property type="project" value="InterPro"/>
</dbReference>
<dbReference type="Pfam" id="PF00072">
    <property type="entry name" value="Response_reg"/>
    <property type="match status" value="1"/>
</dbReference>
<dbReference type="SMART" id="SM00304">
    <property type="entry name" value="HAMP"/>
    <property type="match status" value="1"/>
</dbReference>
<dbReference type="Gene3D" id="1.10.287.130">
    <property type="match status" value="1"/>
</dbReference>
<dbReference type="Proteomes" id="UP000244932">
    <property type="component" value="Unassembled WGS sequence"/>
</dbReference>
<sequence length="854" mass="92486">MSLRQALFHGWGVRRRLWSALALLSIAVLTVGGITLVSLQRVDANLQELHRQTLSEVAQALELSRRSANLATSAPYLLNQRSNFLLNQEASRLLETLDVIRVDWPETTFVLDGRTRTDVSGAVDQIAEAVTDLVAATAHLDRQRTAIRATATALQDMRGETMERIAERSISNDERLDWWTLQSMTADALTAVYLGNLIGVGEAQRAYLRQNSLLADRSLTEAQSAYLVQLDSVAFGPLGLFERRRLELSETLNAQNALFRIRLAASRISDLASTYAEEAETYLARERETASAVIGRTSAFVGAIVLASLGLALASAIYVSRYVTFNISRVSSAMVQLASGDRSSSLPRRGAREDEIGALFKSFRIFRANALRLDRTNRQLDARNALFRKVFANMSDGIAVVDAMGRVTASNPALDRMLGTFNGSIAMPARLHAAGLEATEKAPADLAGYGPVTFARGRTLIVDIRVSHLPEGGQVWLLTDVTEQRRLAERVQQIDRIETLGKVTGDAAHDFGNILSTISTHAHLLAPHLAPVGQANLAAIGNAVEFGSSLTGRLLAFARKQKLTPEVVELGELLDGLADLLEIGLKSGVNLRIETPEHPIRVTVDPGQLESTLLNLVLNANQAIERDGTVRVTVSQGPSETARIEVTDDGCGMDTPTLAHAVEPFYTTRGETGGTGLGLSIVYGFIKQTGGDIQILSEPDIGTTVRLSLPIQTKEHPSRATNCTVGRVLIAEDDAETRVLLQDGLRSTAALVQTAANGVEAAARLRADGRPDLLVTDIDLGAGPNGWQLARDMLEGSPAGLVIVMSGKMPSRIPLPPALHDRILCLEKPLQPDRLLAAIHRLQSREYQECAQDI</sequence>
<keyword evidence="6" id="KW-0418">Kinase</keyword>
<dbReference type="InterPro" id="IPR000014">
    <property type="entry name" value="PAS"/>
</dbReference>
<dbReference type="InterPro" id="IPR003660">
    <property type="entry name" value="HAMP_dom"/>
</dbReference>
<dbReference type="SUPFAM" id="SSF52172">
    <property type="entry name" value="CheY-like"/>
    <property type="match status" value="1"/>
</dbReference>
<dbReference type="EMBL" id="OMKW01000001">
    <property type="protein sequence ID" value="SPF27902.1"/>
    <property type="molecule type" value="Genomic_DNA"/>
</dbReference>
<evidence type="ECO:0000256" key="2">
    <source>
        <dbReference type="ARBA" id="ARBA00004370"/>
    </source>
</evidence>
<dbReference type="PROSITE" id="PS50885">
    <property type="entry name" value="HAMP"/>
    <property type="match status" value="1"/>
</dbReference>
<dbReference type="SMART" id="SM00448">
    <property type="entry name" value="REC"/>
    <property type="match status" value="1"/>
</dbReference>
<dbReference type="GO" id="GO:0004673">
    <property type="term" value="F:protein histidine kinase activity"/>
    <property type="evidence" value="ECO:0007669"/>
    <property type="project" value="UniProtKB-EC"/>
</dbReference>
<dbReference type="RefSeq" id="WP_108780668.1">
    <property type="nucleotide sequence ID" value="NZ_OMKW01000001.1"/>
</dbReference>
<dbReference type="PANTHER" id="PTHR43065:SF42">
    <property type="entry name" value="TWO-COMPONENT SENSOR PPRA"/>
    <property type="match status" value="1"/>
</dbReference>
<dbReference type="SUPFAM" id="SSF55785">
    <property type="entry name" value="PYP-like sensor domain (PAS domain)"/>
    <property type="match status" value="1"/>
</dbReference>
<dbReference type="EC" id="2.7.13.3" evidence="3"/>
<comment type="subcellular location">
    <subcellularLocation>
        <location evidence="2">Membrane</location>
    </subcellularLocation>
</comment>
<proteinExistence type="predicted"/>
<dbReference type="Gene3D" id="3.30.565.10">
    <property type="entry name" value="Histidine kinase-like ATPase, C-terminal domain"/>
    <property type="match status" value="1"/>
</dbReference>
<keyword evidence="5" id="KW-0808">Transferase</keyword>
<dbReference type="InterPro" id="IPR035965">
    <property type="entry name" value="PAS-like_dom_sf"/>
</dbReference>
<dbReference type="InterPro" id="IPR036890">
    <property type="entry name" value="HATPase_C_sf"/>
</dbReference>
<dbReference type="Gene3D" id="3.30.450.20">
    <property type="entry name" value="PAS domain"/>
    <property type="match status" value="1"/>
</dbReference>
<dbReference type="InterPro" id="IPR004358">
    <property type="entry name" value="Sig_transdc_His_kin-like_C"/>
</dbReference>
<evidence type="ECO:0000256" key="7">
    <source>
        <dbReference type="PROSITE-ProRule" id="PRU00169"/>
    </source>
</evidence>
<reference evidence="12 13" key="1">
    <citation type="submission" date="2018-03" db="EMBL/GenBank/DDBJ databases">
        <authorList>
            <person name="Keele B.F."/>
        </authorList>
    </citation>
    <scope>NUCLEOTIDE SEQUENCE [LARGE SCALE GENOMIC DNA]</scope>
    <source>
        <strain evidence="12 13">CeCT 8812</strain>
    </source>
</reference>